<feature type="region of interest" description="Disordered" evidence="1">
    <location>
        <begin position="1"/>
        <end position="95"/>
    </location>
</feature>
<sequence>MKAPMKMVKKGGKSMPAFAADGVGKMKKGGSPKKMQMGGPAGGMPPAQGGMPPAGGPMPQGMPPGMKKGGMADKTGRAVSRKTADVKGRAMKKGA</sequence>
<proteinExistence type="predicted"/>
<accession>A0A6J5NC34</accession>
<gene>
    <name evidence="2" type="ORF">UFOVP652_68</name>
    <name evidence="3" type="ORF">UFOVP734_56</name>
</gene>
<dbReference type="EMBL" id="LR798328">
    <property type="protein sequence ID" value="CAB5224347.1"/>
    <property type="molecule type" value="Genomic_DNA"/>
</dbReference>
<name>A0A6J5NC34_9CAUD</name>
<protein>
    <submittedName>
        <fullName evidence="2">Uncharacterized protein</fullName>
    </submittedName>
</protein>
<reference evidence="2" key="1">
    <citation type="submission" date="2020-04" db="EMBL/GenBank/DDBJ databases">
        <authorList>
            <person name="Chiriac C."/>
            <person name="Salcher M."/>
            <person name="Ghai R."/>
            <person name="Kavagutti S V."/>
        </authorList>
    </citation>
    <scope>NUCLEOTIDE SEQUENCE</scope>
</reference>
<feature type="compositionally biased region" description="Basic and acidic residues" evidence="1">
    <location>
        <begin position="70"/>
        <end position="88"/>
    </location>
</feature>
<evidence type="ECO:0000313" key="2">
    <source>
        <dbReference type="EMBL" id="CAB4155061.1"/>
    </source>
</evidence>
<feature type="compositionally biased region" description="Low complexity" evidence="1">
    <location>
        <begin position="32"/>
        <end position="53"/>
    </location>
</feature>
<evidence type="ECO:0000256" key="1">
    <source>
        <dbReference type="SAM" id="MobiDB-lite"/>
    </source>
</evidence>
<evidence type="ECO:0000313" key="3">
    <source>
        <dbReference type="EMBL" id="CAB5224347.1"/>
    </source>
</evidence>
<dbReference type="EMBL" id="LR796617">
    <property type="protein sequence ID" value="CAB4155061.1"/>
    <property type="molecule type" value="Genomic_DNA"/>
</dbReference>
<organism evidence="2">
    <name type="scientific">uncultured Caudovirales phage</name>
    <dbReference type="NCBI Taxonomy" id="2100421"/>
    <lineage>
        <taxon>Viruses</taxon>
        <taxon>Duplodnaviria</taxon>
        <taxon>Heunggongvirae</taxon>
        <taxon>Uroviricota</taxon>
        <taxon>Caudoviricetes</taxon>
        <taxon>Peduoviridae</taxon>
        <taxon>Maltschvirus</taxon>
        <taxon>Maltschvirus maltsch</taxon>
    </lineage>
</organism>